<sequence length="361" mass="40003">MRPPKPKKRGLLYALGGCGCVLLSIVIGALVIIIASAALTINAASNMDKMGTTTILDAPTKPRAKKAKKAAERVLDNYEKGAPEEIWKLASPGLREVLGDHSSIKARRDELQQVGKHKKRYLIDQGTDLLRGKNGSFIGTQKFVYEYRSGKERRVYECTVWVQDSKIIGDKHGPPASEDFLFVSDNCARKTVKFRKSWGDKPTKEVLAFGGAMRELTQDGWARYSFPSGYEKGTELIAKKWLKALYRGDHKGASALFSPEMKKQLPTKGLKAFDEVVRVANLKKFEITAYEWVAAPTFDAWLSGSEHLGTTSVRANAPIKGNKILVFDFKVYGPYRKPNPAGKAANTLEISKLKVTIHDAN</sequence>
<accession>A0A2Z4FIC6</accession>
<keyword evidence="3" id="KW-1185">Reference proteome</keyword>
<dbReference type="PROSITE" id="PS51257">
    <property type="entry name" value="PROKAR_LIPOPROTEIN"/>
    <property type="match status" value="1"/>
</dbReference>
<reference evidence="2 3" key="1">
    <citation type="submission" date="2018-06" db="EMBL/GenBank/DDBJ databases">
        <title>Lujinxingia sediminis gen. nov. sp. nov., a new facultative anaerobic member of the class Deltaproteobacteria, and proposal of Lujinxingaceae fam. nov.</title>
        <authorList>
            <person name="Guo L.-Y."/>
            <person name="Li C.-M."/>
            <person name="Wang S."/>
            <person name="Du Z.-J."/>
        </authorList>
    </citation>
    <scope>NUCLEOTIDE SEQUENCE [LARGE SCALE GENOMIC DNA]</scope>
    <source>
        <strain evidence="2 3">FA350</strain>
    </source>
</reference>
<dbReference type="AlphaFoldDB" id="A0A2Z4FIC6"/>
<proteinExistence type="predicted"/>
<dbReference type="Proteomes" id="UP000249799">
    <property type="component" value="Chromosome"/>
</dbReference>
<feature type="transmembrane region" description="Helical" evidence="1">
    <location>
        <begin position="12"/>
        <end position="39"/>
    </location>
</feature>
<keyword evidence="1" id="KW-0472">Membrane</keyword>
<evidence type="ECO:0000256" key="1">
    <source>
        <dbReference type="SAM" id="Phobius"/>
    </source>
</evidence>
<organism evidence="2 3">
    <name type="scientific">Bradymonas sediminis</name>
    <dbReference type="NCBI Taxonomy" id="1548548"/>
    <lineage>
        <taxon>Bacteria</taxon>
        <taxon>Deltaproteobacteria</taxon>
        <taxon>Bradymonadales</taxon>
        <taxon>Bradymonadaceae</taxon>
        <taxon>Bradymonas</taxon>
    </lineage>
</organism>
<dbReference type="KEGG" id="bsed:DN745_04620"/>
<gene>
    <name evidence="2" type="ORF">DN745_04620</name>
</gene>
<keyword evidence="1" id="KW-0812">Transmembrane</keyword>
<name>A0A2Z4FIC6_9DELT</name>
<dbReference type="EMBL" id="CP030032">
    <property type="protein sequence ID" value="AWV88659.1"/>
    <property type="molecule type" value="Genomic_DNA"/>
</dbReference>
<protein>
    <submittedName>
        <fullName evidence="2">Uncharacterized protein</fullName>
    </submittedName>
</protein>
<evidence type="ECO:0000313" key="2">
    <source>
        <dbReference type="EMBL" id="AWV88659.1"/>
    </source>
</evidence>
<evidence type="ECO:0000313" key="3">
    <source>
        <dbReference type="Proteomes" id="UP000249799"/>
    </source>
</evidence>
<keyword evidence="1" id="KW-1133">Transmembrane helix</keyword>